<dbReference type="GO" id="GO:0003991">
    <property type="term" value="F:acetylglutamate kinase activity"/>
    <property type="evidence" value="ECO:0007669"/>
    <property type="project" value="UniProtKB-EC"/>
</dbReference>
<keyword evidence="6" id="KW-0808">Transferase</keyword>
<keyword evidence="7" id="KW-0547">Nucleotide-binding</keyword>
<evidence type="ECO:0000313" key="14">
    <source>
        <dbReference type="EMBL" id="RUO34998.1"/>
    </source>
</evidence>
<comment type="caution">
    <text evidence="14">The sequence shown here is derived from an EMBL/GenBank/DDBJ whole genome shotgun (WGS) entry which is preliminary data.</text>
</comment>
<evidence type="ECO:0000256" key="1">
    <source>
        <dbReference type="ARBA" id="ARBA00004828"/>
    </source>
</evidence>
<dbReference type="InterPro" id="IPR036393">
    <property type="entry name" value="AceGlu_kinase-like_sf"/>
</dbReference>
<dbReference type="GO" id="GO:0006526">
    <property type="term" value="P:L-arginine biosynthetic process"/>
    <property type="evidence" value="ECO:0007669"/>
    <property type="project" value="UniProtKB-KW"/>
</dbReference>
<keyword evidence="9" id="KW-0067">ATP-binding</keyword>
<keyword evidence="8 14" id="KW-0418">Kinase</keyword>
<proteinExistence type="predicted"/>
<keyword evidence="4" id="KW-0055">Arginine biosynthesis</keyword>
<evidence type="ECO:0000256" key="4">
    <source>
        <dbReference type="ARBA" id="ARBA00022571"/>
    </source>
</evidence>
<evidence type="ECO:0000256" key="11">
    <source>
        <dbReference type="ARBA" id="ARBA00030639"/>
    </source>
</evidence>
<gene>
    <name evidence="14" type="primary">argB</name>
    <name evidence="14" type="ORF">CWE14_03110</name>
</gene>
<evidence type="ECO:0000256" key="12">
    <source>
        <dbReference type="ARBA" id="ARBA00048141"/>
    </source>
</evidence>
<evidence type="ECO:0000256" key="2">
    <source>
        <dbReference type="ARBA" id="ARBA00013065"/>
    </source>
</evidence>
<protein>
    <recommendedName>
        <fullName evidence="3">Acetylglutamate kinase</fullName>
        <ecNumber evidence="2">2.7.2.8</ecNumber>
    </recommendedName>
    <alternativeName>
        <fullName evidence="10">N-acetyl-L-glutamate 5-phosphotransferase</fullName>
    </alternativeName>
    <alternativeName>
        <fullName evidence="11">NAG kinase</fullName>
    </alternativeName>
</protein>
<sequence>MKQPPLVVKIGGRALNDLAALESLLTRLVATSQTRPTVLVHGGGDLIDAWLQRFERPVVKNQGLRVTQASDMPVVAGALAGALNSQLVATINALGTAACGMSLADAHWCRLVEDTARGAVGIPDIAQSDAGYLTTLLDAGLLPVVSSVGMLANGQLVNVNADLAAAAVAAVLEADLLLLTDVDAILDQQGNPVTDVTPLQAQALIDSNVVHDGMKVKLEAALQAAQLSRRSTAVAAWYSQAPLTAILNGQALASRIVVDDSTSA</sequence>
<dbReference type="EC" id="2.7.2.8" evidence="2"/>
<dbReference type="Proteomes" id="UP000287823">
    <property type="component" value="Unassembled WGS sequence"/>
</dbReference>
<evidence type="ECO:0000256" key="10">
    <source>
        <dbReference type="ARBA" id="ARBA00030178"/>
    </source>
</evidence>
<dbReference type="EMBL" id="PIPO01000001">
    <property type="protein sequence ID" value="RUO34998.1"/>
    <property type="molecule type" value="Genomic_DNA"/>
</dbReference>
<evidence type="ECO:0000313" key="15">
    <source>
        <dbReference type="Proteomes" id="UP000287823"/>
    </source>
</evidence>
<organism evidence="14 15">
    <name type="scientific">Aliidiomarina soli</name>
    <dbReference type="NCBI Taxonomy" id="1928574"/>
    <lineage>
        <taxon>Bacteria</taxon>
        <taxon>Pseudomonadati</taxon>
        <taxon>Pseudomonadota</taxon>
        <taxon>Gammaproteobacteria</taxon>
        <taxon>Alteromonadales</taxon>
        <taxon>Idiomarinaceae</taxon>
        <taxon>Aliidiomarina</taxon>
    </lineage>
</organism>
<accession>A0A432WML2</accession>
<dbReference type="RefSeq" id="WP_126798026.1">
    <property type="nucleotide sequence ID" value="NZ_PIPO01000001.1"/>
</dbReference>
<dbReference type="PIRSF" id="PIRSF000728">
    <property type="entry name" value="NAGK"/>
    <property type="match status" value="1"/>
</dbReference>
<dbReference type="GO" id="GO:0005524">
    <property type="term" value="F:ATP binding"/>
    <property type="evidence" value="ECO:0007669"/>
    <property type="project" value="UniProtKB-KW"/>
</dbReference>
<dbReference type="PANTHER" id="PTHR23342:SF0">
    <property type="entry name" value="N-ACETYLGLUTAMATE SYNTHASE, MITOCHONDRIAL"/>
    <property type="match status" value="1"/>
</dbReference>
<comment type="catalytic activity">
    <reaction evidence="12">
        <text>N-acetyl-L-glutamate + ATP = N-acetyl-L-glutamyl 5-phosphate + ADP</text>
        <dbReference type="Rhea" id="RHEA:14629"/>
        <dbReference type="ChEBI" id="CHEBI:30616"/>
        <dbReference type="ChEBI" id="CHEBI:44337"/>
        <dbReference type="ChEBI" id="CHEBI:57936"/>
        <dbReference type="ChEBI" id="CHEBI:456216"/>
        <dbReference type="EC" id="2.7.2.8"/>
    </reaction>
</comment>
<dbReference type="InterPro" id="IPR004662">
    <property type="entry name" value="AcgluKinase_fam"/>
</dbReference>
<comment type="pathway">
    <text evidence="1">Amino-acid biosynthesis; L-arginine biosynthesis; N(2)-acetyl-L-ornithine from L-glutamate: step 2/4.</text>
</comment>
<keyword evidence="15" id="KW-1185">Reference proteome</keyword>
<dbReference type="Pfam" id="PF00696">
    <property type="entry name" value="AA_kinase"/>
    <property type="match status" value="1"/>
</dbReference>
<dbReference type="PANTHER" id="PTHR23342">
    <property type="entry name" value="N-ACETYLGLUTAMATE SYNTHASE"/>
    <property type="match status" value="1"/>
</dbReference>
<name>A0A432WML2_9GAMM</name>
<evidence type="ECO:0000256" key="5">
    <source>
        <dbReference type="ARBA" id="ARBA00022605"/>
    </source>
</evidence>
<feature type="domain" description="Aspartate/glutamate/uridylate kinase" evidence="13">
    <location>
        <begin position="6"/>
        <end position="232"/>
    </location>
</feature>
<dbReference type="GO" id="GO:0005737">
    <property type="term" value="C:cytoplasm"/>
    <property type="evidence" value="ECO:0007669"/>
    <property type="project" value="InterPro"/>
</dbReference>
<evidence type="ECO:0000256" key="9">
    <source>
        <dbReference type="ARBA" id="ARBA00022840"/>
    </source>
</evidence>
<dbReference type="InterPro" id="IPR001048">
    <property type="entry name" value="Asp/Glu/Uridylate_kinase"/>
</dbReference>
<evidence type="ECO:0000259" key="13">
    <source>
        <dbReference type="Pfam" id="PF00696"/>
    </source>
</evidence>
<dbReference type="SUPFAM" id="SSF53633">
    <property type="entry name" value="Carbamate kinase-like"/>
    <property type="match status" value="1"/>
</dbReference>
<evidence type="ECO:0000256" key="7">
    <source>
        <dbReference type="ARBA" id="ARBA00022741"/>
    </source>
</evidence>
<keyword evidence="5" id="KW-0028">Amino-acid biosynthesis</keyword>
<evidence type="ECO:0000256" key="3">
    <source>
        <dbReference type="ARBA" id="ARBA00021197"/>
    </source>
</evidence>
<evidence type="ECO:0000256" key="8">
    <source>
        <dbReference type="ARBA" id="ARBA00022777"/>
    </source>
</evidence>
<evidence type="ECO:0000256" key="6">
    <source>
        <dbReference type="ARBA" id="ARBA00022679"/>
    </source>
</evidence>
<dbReference type="Gene3D" id="3.40.1160.10">
    <property type="entry name" value="Acetylglutamate kinase-like"/>
    <property type="match status" value="1"/>
</dbReference>
<reference evidence="14 15" key="1">
    <citation type="journal article" date="2011" name="Front. Microbiol.">
        <title>Genomic signatures of strain selection and enhancement in Bacillus atrophaeus var. globigii, a historical biowarfare simulant.</title>
        <authorList>
            <person name="Gibbons H.S."/>
            <person name="Broomall S.M."/>
            <person name="McNew L.A."/>
            <person name="Daligault H."/>
            <person name="Chapman C."/>
            <person name="Bruce D."/>
            <person name="Karavis M."/>
            <person name="Krepps M."/>
            <person name="McGregor P.A."/>
            <person name="Hong C."/>
            <person name="Park K.H."/>
            <person name="Akmal A."/>
            <person name="Feldman A."/>
            <person name="Lin J.S."/>
            <person name="Chang W.E."/>
            <person name="Higgs B.W."/>
            <person name="Demirev P."/>
            <person name="Lindquist J."/>
            <person name="Liem A."/>
            <person name="Fochler E."/>
            <person name="Read T.D."/>
            <person name="Tapia R."/>
            <person name="Johnson S."/>
            <person name="Bishop-Lilly K.A."/>
            <person name="Detter C."/>
            <person name="Han C."/>
            <person name="Sozhamannan S."/>
            <person name="Rosenzweig C.N."/>
            <person name="Skowronski E.W."/>
        </authorList>
    </citation>
    <scope>NUCLEOTIDE SEQUENCE [LARGE SCALE GENOMIC DNA]</scope>
    <source>
        <strain evidence="14 15">Y4G10-17</strain>
    </source>
</reference>
<dbReference type="NCBIfam" id="TIGR00761">
    <property type="entry name" value="argB"/>
    <property type="match status" value="1"/>
</dbReference>
<dbReference type="AlphaFoldDB" id="A0A432WML2"/>